<evidence type="ECO:0000313" key="2">
    <source>
        <dbReference type="Proteomes" id="UP000183085"/>
    </source>
</evidence>
<dbReference type="EMBL" id="MNYI01000205">
    <property type="protein sequence ID" value="OIP37551.1"/>
    <property type="molecule type" value="Genomic_DNA"/>
</dbReference>
<evidence type="ECO:0008006" key="3">
    <source>
        <dbReference type="Google" id="ProtNLM"/>
    </source>
</evidence>
<organism evidence="1 2">
    <name type="scientific">Candidatus Desantisbacteria bacterium CG2_30_40_21</name>
    <dbReference type="NCBI Taxonomy" id="1817895"/>
    <lineage>
        <taxon>Bacteria</taxon>
        <taxon>Candidatus Desantisiibacteriota</taxon>
    </lineage>
</organism>
<comment type="caution">
    <text evidence="1">The sequence shown here is derived from an EMBL/GenBank/DDBJ whole genome shotgun (WGS) entry which is preliminary data.</text>
</comment>
<reference evidence="1 2" key="1">
    <citation type="journal article" date="2016" name="Environ. Microbiol.">
        <title>Genomic resolution of a cold subsurface aquifer community provides metabolic insights for novel microbes adapted to high CO concentrations.</title>
        <authorList>
            <person name="Probst A.J."/>
            <person name="Castelle C.J."/>
            <person name="Singh A."/>
            <person name="Brown C.T."/>
            <person name="Anantharaman K."/>
            <person name="Sharon I."/>
            <person name="Hug L.A."/>
            <person name="Burstein D."/>
            <person name="Emerson J.B."/>
            <person name="Thomas B.C."/>
            <person name="Banfield J.F."/>
        </authorList>
    </citation>
    <scope>NUCLEOTIDE SEQUENCE [LARGE SCALE GENOMIC DNA]</scope>
    <source>
        <strain evidence="1">CG2_30_40_21</strain>
    </source>
</reference>
<evidence type="ECO:0000313" key="1">
    <source>
        <dbReference type="EMBL" id="OIP37551.1"/>
    </source>
</evidence>
<sequence>MNNLVLQPDQWSIPDPKRVIETLNRIKQRKSQSSEKSNSSWRFTDVVSPLDFYCYLKMRFGDPNGFAMMLRSQAVDNFIHWHYTLATSDTIIDIMGLNIGMEIQSHGMQVINSGWQQLESNLNKEFDHYHCDLRKVRETFERWHLFINPYGRLSTIVQRYVTRLKELDISHMTIPKPPELDEDFVRYKSEIKQCLEVCQEAMCISVGIQMIAPVMGKAAINFLMLILAKPEVKNDGRLYQDFLRRNIDVRIKSLHLCCDGFDKAIDGSEEPFKNFLRLMNRRNDTLHGNIDPMSSTGEDIYFDHQTIPLVSKYKGLTEIALANILGNLNPEEAIQDVQVVHDFVRFLLSRLHPDIRSQIVGVFDEQQIGYCPKTKMIGSILPKAYCDLIPNHSGLRGGIWIKP</sequence>
<proteinExistence type="predicted"/>
<dbReference type="AlphaFoldDB" id="A0A1J5E0S7"/>
<protein>
    <recommendedName>
        <fullName evidence="3">Apea-like HEPN domain-containing protein</fullName>
    </recommendedName>
</protein>
<accession>A0A1J5E0S7</accession>
<dbReference type="Proteomes" id="UP000183085">
    <property type="component" value="Unassembled WGS sequence"/>
</dbReference>
<name>A0A1J5E0S7_9BACT</name>
<gene>
    <name evidence="1" type="ORF">AUJ95_07975</name>
</gene>